<proteinExistence type="predicted"/>
<evidence type="ECO:0000313" key="3">
    <source>
        <dbReference type="Proteomes" id="UP000243459"/>
    </source>
</evidence>
<feature type="transmembrane region" description="Helical" evidence="1">
    <location>
        <begin position="12"/>
        <end position="30"/>
    </location>
</feature>
<reference evidence="3" key="1">
    <citation type="journal article" date="2017" name="Nat. Commun.">
        <title>The asparagus genome sheds light on the origin and evolution of a young Y chromosome.</title>
        <authorList>
            <person name="Harkess A."/>
            <person name="Zhou J."/>
            <person name="Xu C."/>
            <person name="Bowers J.E."/>
            <person name="Van der Hulst R."/>
            <person name="Ayyampalayam S."/>
            <person name="Mercati F."/>
            <person name="Riccardi P."/>
            <person name="McKain M.R."/>
            <person name="Kakrana A."/>
            <person name="Tang H."/>
            <person name="Ray J."/>
            <person name="Groenendijk J."/>
            <person name="Arikit S."/>
            <person name="Mathioni S.M."/>
            <person name="Nakano M."/>
            <person name="Shan H."/>
            <person name="Telgmann-Rauber A."/>
            <person name="Kanno A."/>
            <person name="Yue Z."/>
            <person name="Chen H."/>
            <person name="Li W."/>
            <person name="Chen Y."/>
            <person name="Xu X."/>
            <person name="Zhang Y."/>
            <person name="Luo S."/>
            <person name="Chen H."/>
            <person name="Gao J."/>
            <person name="Mao Z."/>
            <person name="Pires J.C."/>
            <person name="Luo M."/>
            <person name="Kudrna D."/>
            <person name="Wing R.A."/>
            <person name="Meyers B.C."/>
            <person name="Yi K."/>
            <person name="Kong H."/>
            <person name="Lavrijsen P."/>
            <person name="Sunseri F."/>
            <person name="Falavigna A."/>
            <person name="Ye Y."/>
            <person name="Leebens-Mack J.H."/>
            <person name="Chen G."/>
        </authorList>
    </citation>
    <scope>NUCLEOTIDE SEQUENCE [LARGE SCALE GENOMIC DNA]</scope>
    <source>
        <strain evidence="3">cv. DH0086</strain>
    </source>
</reference>
<name>A0A5P1FNE9_ASPOF</name>
<dbReference type="Gramene" id="ONK78150">
    <property type="protein sequence ID" value="ONK78150"/>
    <property type="gene ID" value="A4U43_C02F14880"/>
</dbReference>
<dbReference type="EMBL" id="CM007382">
    <property type="protein sequence ID" value="ONK78150.1"/>
    <property type="molecule type" value="Genomic_DNA"/>
</dbReference>
<evidence type="ECO:0000313" key="2">
    <source>
        <dbReference type="EMBL" id="ONK78150.1"/>
    </source>
</evidence>
<feature type="transmembrane region" description="Helical" evidence="1">
    <location>
        <begin position="50"/>
        <end position="71"/>
    </location>
</feature>
<evidence type="ECO:0000256" key="1">
    <source>
        <dbReference type="SAM" id="Phobius"/>
    </source>
</evidence>
<keyword evidence="1" id="KW-0812">Transmembrane</keyword>
<keyword evidence="1" id="KW-1133">Transmembrane helix</keyword>
<dbReference type="Proteomes" id="UP000243459">
    <property type="component" value="Chromosome 2"/>
</dbReference>
<dbReference type="AlphaFoldDB" id="A0A5P1FNE9"/>
<organism evidence="2 3">
    <name type="scientific">Asparagus officinalis</name>
    <name type="common">Garden asparagus</name>
    <dbReference type="NCBI Taxonomy" id="4686"/>
    <lineage>
        <taxon>Eukaryota</taxon>
        <taxon>Viridiplantae</taxon>
        <taxon>Streptophyta</taxon>
        <taxon>Embryophyta</taxon>
        <taxon>Tracheophyta</taxon>
        <taxon>Spermatophyta</taxon>
        <taxon>Magnoliopsida</taxon>
        <taxon>Liliopsida</taxon>
        <taxon>Asparagales</taxon>
        <taxon>Asparagaceae</taxon>
        <taxon>Asparagoideae</taxon>
        <taxon>Asparagus</taxon>
    </lineage>
</organism>
<keyword evidence="3" id="KW-1185">Reference proteome</keyword>
<gene>
    <name evidence="2" type="ORF">A4U43_C02F14880</name>
</gene>
<protein>
    <submittedName>
        <fullName evidence="2">Uncharacterized protein</fullName>
    </submittedName>
</protein>
<accession>A0A5P1FNE9</accession>
<sequence>MIEFLLLIDLSRIISMIVFLVFLILVRLTLLDLMAFGILENFNLLVLMEFLINLLVLLEFFVNLLLMEFLVSQSPGTSRSVRVSWADEMDKEKDKDDSFLNQDFQMNSSISLNTDLTKKKSTIILNSGKRNEEIRVS</sequence>
<keyword evidence="1" id="KW-0472">Membrane</keyword>